<dbReference type="PANTHER" id="PTHR31147">
    <property type="entry name" value="ACYL TRANSFERASE 4"/>
    <property type="match status" value="1"/>
</dbReference>
<sequence length="387" mass="40372">MRRGPVVTKSSPVVVVPSESEKTTAPLAGDTVALSSFDMCMLPFPTRLLIAFDRPIHEPAETIRRALSLALAHYHPVAGRLDGEGGIACTGEGVPFVAALASCALGDAMATLQQMDLTISCPGVFCRDVVDPLLLVQVTEFSCGGYVVGVTWNHILADGAGMGQFLTAVGELARGVSPPSVAPVRRWDEALLRLPASVIAAQRSTAADTSGAPPRRSLARHDIALPPSLIARVKGESGCTAFEAVTAAIWRSRARATMSGGGAAPPRRSPSCATRAKEDVPDLLSRLSGGGGGGGTATTAAAEGRRPEWYSGLVVISWMNLGIDAADFGGGRPSRVMWHEELALFPCCIVCPPCKGEALNVCSLCVKPEHSDAFLGEVTKLSHGDLI</sequence>
<evidence type="ECO:0000313" key="3">
    <source>
        <dbReference type="Proteomes" id="UP001341281"/>
    </source>
</evidence>
<gene>
    <name evidence="2" type="ORF">U9M48_037017</name>
</gene>
<evidence type="ECO:0000256" key="1">
    <source>
        <dbReference type="ARBA" id="ARBA00009861"/>
    </source>
</evidence>
<dbReference type="Gene3D" id="3.30.559.10">
    <property type="entry name" value="Chloramphenicol acetyltransferase-like domain"/>
    <property type="match status" value="2"/>
</dbReference>
<comment type="similarity">
    <text evidence="1">Belongs to the plant acyltransferase family.</text>
</comment>
<proteinExistence type="inferred from homology"/>
<dbReference type="Proteomes" id="UP001341281">
    <property type="component" value="Chromosome 08"/>
</dbReference>
<name>A0AAQ3UKA5_PASNO</name>
<keyword evidence="3" id="KW-1185">Reference proteome</keyword>
<accession>A0AAQ3UKA5</accession>
<dbReference type="Pfam" id="PF02458">
    <property type="entry name" value="Transferase"/>
    <property type="match status" value="1"/>
</dbReference>
<protein>
    <submittedName>
        <fullName evidence="2">Uncharacterized protein</fullName>
    </submittedName>
</protein>
<dbReference type="AlphaFoldDB" id="A0AAQ3UKA5"/>
<dbReference type="InterPro" id="IPR023213">
    <property type="entry name" value="CAT-like_dom_sf"/>
</dbReference>
<dbReference type="InterPro" id="IPR050898">
    <property type="entry name" value="Plant_acyltransferase"/>
</dbReference>
<organism evidence="2 3">
    <name type="scientific">Paspalum notatum var. saurae</name>
    <dbReference type="NCBI Taxonomy" id="547442"/>
    <lineage>
        <taxon>Eukaryota</taxon>
        <taxon>Viridiplantae</taxon>
        <taxon>Streptophyta</taxon>
        <taxon>Embryophyta</taxon>
        <taxon>Tracheophyta</taxon>
        <taxon>Spermatophyta</taxon>
        <taxon>Magnoliopsida</taxon>
        <taxon>Liliopsida</taxon>
        <taxon>Poales</taxon>
        <taxon>Poaceae</taxon>
        <taxon>PACMAD clade</taxon>
        <taxon>Panicoideae</taxon>
        <taxon>Andropogonodae</taxon>
        <taxon>Paspaleae</taxon>
        <taxon>Paspalinae</taxon>
        <taxon>Paspalum</taxon>
    </lineage>
</organism>
<dbReference type="EMBL" id="CP144752">
    <property type="protein sequence ID" value="WVZ90744.1"/>
    <property type="molecule type" value="Genomic_DNA"/>
</dbReference>
<dbReference type="GO" id="GO:0016747">
    <property type="term" value="F:acyltransferase activity, transferring groups other than amino-acyl groups"/>
    <property type="evidence" value="ECO:0007669"/>
    <property type="project" value="UniProtKB-ARBA"/>
</dbReference>
<evidence type="ECO:0000313" key="2">
    <source>
        <dbReference type="EMBL" id="WVZ90744.1"/>
    </source>
</evidence>
<dbReference type="PANTHER" id="PTHR31147:SF55">
    <property type="entry name" value="HXXXD-TYPE ACYL-TRANSFERASE FAMILY PROTEIN"/>
    <property type="match status" value="1"/>
</dbReference>
<reference evidence="2 3" key="1">
    <citation type="submission" date="2024-02" db="EMBL/GenBank/DDBJ databases">
        <title>High-quality chromosome-scale genome assembly of Pensacola bahiagrass (Paspalum notatum Flugge var. saurae).</title>
        <authorList>
            <person name="Vega J.M."/>
            <person name="Podio M."/>
            <person name="Orjuela J."/>
            <person name="Siena L.A."/>
            <person name="Pessino S.C."/>
            <person name="Combes M.C."/>
            <person name="Mariac C."/>
            <person name="Albertini E."/>
            <person name="Pupilli F."/>
            <person name="Ortiz J.P.A."/>
            <person name="Leblanc O."/>
        </authorList>
    </citation>
    <scope>NUCLEOTIDE SEQUENCE [LARGE SCALE GENOMIC DNA]</scope>
    <source>
        <strain evidence="2">R1</strain>
        <tissue evidence="2">Leaf</tissue>
    </source>
</reference>